<gene>
    <name evidence="3" type="ORF">DI544_08845</name>
</gene>
<evidence type="ECO:0000313" key="3">
    <source>
        <dbReference type="EMBL" id="PZQ60499.1"/>
    </source>
</evidence>
<evidence type="ECO:0000256" key="1">
    <source>
        <dbReference type="PROSITE-ProRule" id="PRU01076"/>
    </source>
</evidence>
<keyword evidence="1" id="KW-0238">DNA-binding</keyword>
<dbReference type="GO" id="GO:0003677">
    <property type="term" value="F:DNA binding"/>
    <property type="evidence" value="ECO:0007669"/>
    <property type="project" value="UniProtKB-UniRule"/>
</dbReference>
<dbReference type="Gene3D" id="2.10.260.10">
    <property type="match status" value="1"/>
</dbReference>
<dbReference type="AlphaFoldDB" id="A0A2W5P8R1"/>
<evidence type="ECO:0000313" key="4">
    <source>
        <dbReference type="Proteomes" id="UP000249229"/>
    </source>
</evidence>
<dbReference type="EMBL" id="QFQI01000005">
    <property type="protein sequence ID" value="PZQ60499.1"/>
    <property type="molecule type" value="Genomic_DNA"/>
</dbReference>
<dbReference type="SUPFAM" id="SSF89447">
    <property type="entry name" value="AbrB/MazE/MraZ-like"/>
    <property type="match status" value="1"/>
</dbReference>
<evidence type="ECO:0000259" key="2">
    <source>
        <dbReference type="PROSITE" id="PS51740"/>
    </source>
</evidence>
<organism evidence="3 4">
    <name type="scientific">Sphingomonas taxi</name>
    <dbReference type="NCBI Taxonomy" id="1549858"/>
    <lineage>
        <taxon>Bacteria</taxon>
        <taxon>Pseudomonadati</taxon>
        <taxon>Pseudomonadota</taxon>
        <taxon>Alphaproteobacteria</taxon>
        <taxon>Sphingomonadales</taxon>
        <taxon>Sphingomonadaceae</taxon>
        <taxon>Sphingomonas</taxon>
    </lineage>
</organism>
<sequence length="94" mass="10049">MKAHTTMSAKGQAVIPKDVRDAMHLRPGQPLDVLLSGEAIILRPASRRSGQSVADVTERIRRIAAAYKGSAVSVEDMNETIAGHRANSGSRGAW</sequence>
<dbReference type="NCBIfam" id="TIGR01439">
    <property type="entry name" value="lp_hng_hel_AbrB"/>
    <property type="match status" value="1"/>
</dbReference>
<dbReference type="Pfam" id="PF04014">
    <property type="entry name" value="MazE_antitoxin"/>
    <property type="match status" value="1"/>
</dbReference>
<dbReference type="InterPro" id="IPR007159">
    <property type="entry name" value="SpoVT-AbrB_dom"/>
</dbReference>
<dbReference type="PROSITE" id="PS51740">
    <property type="entry name" value="SPOVT_ABRB"/>
    <property type="match status" value="1"/>
</dbReference>
<name>A0A2W5P8R1_9SPHN</name>
<feature type="domain" description="SpoVT-AbrB" evidence="2">
    <location>
        <begin position="2"/>
        <end position="47"/>
    </location>
</feature>
<reference evidence="3 4" key="1">
    <citation type="submission" date="2017-08" db="EMBL/GenBank/DDBJ databases">
        <title>Infants hospitalized years apart are colonized by the same room-sourced microbial strains.</title>
        <authorList>
            <person name="Brooks B."/>
            <person name="Olm M.R."/>
            <person name="Firek B.A."/>
            <person name="Baker R."/>
            <person name="Thomas B.C."/>
            <person name="Morowitz M.J."/>
            <person name="Banfield J.F."/>
        </authorList>
    </citation>
    <scope>NUCLEOTIDE SEQUENCE [LARGE SCALE GENOMIC DNA]</scope>
    <source>
        <strain evidence="3">S2_005_001_R1_22</strain>
    </source>
</reference>
<accession>A0A2W5P8R1</accession>
<proteinExistence type="predicted"/>
<comment type="caution">
    <text evidence="3">The sequence shown here is derived from an EMBL/GenBank/DDBJ whole genome shotgun (WGS) entry which is preliminary data.</text>
</comment>
<dbReference type="InterPro" id="IPR037914">
    <property type="entry name" value="SpoVT-AbrB_sf"/>
</dbReference>
<dbReference type="SMART" id="SM00966">
    <property type="entry name" value="SpoVT_AbrB"/>
    <property type="match status" value="1"/>
</dbReference>
<protein>
    <submittedName>
        <fullName evidence="3">AbrB family transcriptional regulator</fullName>
    </submittedName>
</protein>
<dbReference type="Proteomes" id="UP000249229">
    <property type="component" value="Unassembled WGS sequence"/>
</dbReference>